<accession>A0ACC1PH01</accession>
<proteinExistence type="predicted"/>
<name>A0ACC1PH01_9PEZI</name>
<evidence type="ECO:0000313" key="1">
    <source>
        <dbReference type="EMBL" id="KAJ2991401.1"/>
    </source>
</evidence>
<organism evidence="1 2">
    <name type="scientific">Xylaria curta</name>
    <dbReference type="NCBI Taxonomy" id="42375"/>
    <lineage>
        <taxon>Eukaryota</taxon>
        <taxon>Fungi</taxon>
        <taxon>Dikarya</taxon>
        <taxon>Ascomycota</taxon>
        <taxon>Pezizomycotina</taxon>
        <taxon>Sordariomycetes</taxon>
        <taxon>Xylariomycetidae</taxon>
        <taxon>Xylariales</taxon>
        <taxon>Xylariaceae</taxon>
        <taxon>Xylaria</taxon>
    </lineage>
</organism>
<dbReference type="EMBL" id="JAPDGR010000334">
    <property type="protein sequence ID" value="KAJ2991401.1"/>
    <property type="molecule type" value="Genomic_DNA"/>
</dbReference>
<dbReference type="Proteomes" id="UP001143856">
    <property type="component" value="Unassembled WGS sequence"/>
</dbReference>
<evidence type="ECO:0000313" key="2">
    <source>
        <dbReference type="Proteomes" id="UP001143856"/>
    </source>
</evidence>
<protein>
    <submittedName>
        <fullName evidence="1">Uncharacterized protein</fullName>
    </submittedName>
</protein>
<gene>
    <name evidence="1" type="ORF">NUW58_g2529</name>
</gene>
<reference evidence="1" key="1">
    <citation type="submission" date="2022-10" db="EMBL/GenBank/DDBJ databases">
        <title>Genome Sequence of Xylaria curta.</title>
        <authorList>
            <person name="Buettner E."/>
        </authorList>
    </citation>
    <scope>NUCLEOTIDE SEQUENCE</scope>
    <source>
        <strain evidence="1">Babe10</strain>
    </source>
</reference>
<keyword evidence="2" id="KW-1185">Reference proteome</keyword>
<sequence>MPAVPTVAHGTSTVNGQAEHNRSSSVTMSANGPNSYSTNGAPAGAKPADIKFGYQDSPSVSHSTPQPPSAPVAIPGAASRVTEPRSSPTPIPQPSASGGRPPSNAPPSATNVAFGSFDNDRTHMRTPSASQDPNALGPHSPHIRRGSNVSDISNHAGPQPGGMNRGNFGSGGSRGGRAYSSGYNNTMGYPPNNFNRSQQGNQGRSGVPTNFAGNGRQPHHFGTPPQQNRSPAMAAAMPQPIPTMPPGQMPPYYHPYPNAMDPRQQVPNQIFPSPVQQSFERTQPKQKKKGLRRESEKYSNHHRRTDALRHDGDWRPRRFSGRLDSRTSTLDELRQSGRLRVDRFDSSSASEPPIIPLFNSAMTQTMGHIDLSPESGNFDRLLTTVKQNYFPYPPGTNMQPMQPMQAYPAYQGTHAHAQGSPLTHYPQPAYVPGPYNPPGPQPMSRSNSSQISDQRPVSSTGQSQAPVAQGTPQQQAAQLKPVVAQSPFTRPTKRSAAITIKNENGEAIDLKNLKPPASPASTTQQSRTPPGRVLYSYAPP</sequence>
<comment type="caution">
    <text evidence="1">The sequence shown here is derived from an EMBL/GenBank/DDBJ whole genome shotgun (WGS) entry which is preliminary data.</text>
</comment>